<name>A0ABS5CT40_9FLAO</name>
<feature type="compositionally biased region" description="Basic and acidic residues" evidence="1">
    <location>
        <begin position="88"/>
        <end position="99"/>
    </location>
</feature>
<reference evidence="2 3" key="1">
    <citation type="submission" date="2021-03" db="EMBL/GenBank/DDBJ databases">
        <title>Flavobacterium Flabelliformis Sp. Nov. And Flavobacterium Geliluteum Sp. Nov., Two Novel Multidrug Resistant Psychrophilic Species Isolated From Antarctica.</title>
        <authorList>
            <person name="Kralova S."/>
            <person name="Busse H.J."/>
            <person name="Bezdicek M."/>
            <person name="Nykrynova M."/>
            <person name="Kroupova E."/>
            <person name="Krsek D."/>
            <person name="Sedlacek I."/>
        </authorList>
    </citation>
    <scope>NUCLEOTIDE SEQUENCE [LARGE SCALE GENOMIC DNA]</scope>
    <source>
        <strain evidence="2 3">P4023</strain>
    </source>
</reference>
<comment type="caution">
    <text evidence="2">The sequence shown here is derived from an EMBL/GenBank/DDBJ whole genome shotgun (WGS) entry which is preliminary data.</text>
</comment>
<feature type="region of interest" description="Disordered" evidence="1">
    <location>
        <begin position="1"/>
        <end position="125"/>
    </location>
</feature>
<sequence>MENNNLGSKKTNNKQNTNEGFSGENLPEDYNPSAPILKEEVEIDANGNQKIVQRARNVDGSNAPLPDEEERTWNENESVSRGVSTEEEAMKTVENKDLNSDITAHRYPNSHPDNHEDRGNIKLDE</sequence>
<evidence type="ECO:0000313" key="2">
    <source>
        <dbReference type="EMBL" id="MBP4141789.1"/>
    </source>
</evidence>
<feature type="compositionally biased region" description="Basic and acidic residues" evidence="1">
    <location>
        <begin position="112"/>
        <end position="125"/>
    </location>
</feature>
<keyword evidence="3" id="KW-1185">Reference proteome</keyword>
<protein>
    <submittedName>
        <fullName evidence="2">Uncharacterized protein</fullName>
    </submittedName>
</protein>
<dbReference type="Proteomes" id="UP000674217">
    <property type="component" value="Unassembled WGS sequence"/>
</dbReference>
<accession>A0ABS5CT40</accession>
<evidence type="ECO:0000313" key="3">
    <source>
        <dbReference type="Proteomes" id="UP000674217"/>
    </source>
</evidence>
<organism evidence="2 3">
    <name type="scientific">Flavobacterium flabelliforme</name>
    <dbReference type="NCBI Taxonomy" id="2816119"/>
    <lineage>
        <taxon>Bacteria</taxon>
        <taxon>Pseudomonadati</taxon>
        <taxon>Bacteroidota</taxon>
        <taxon>Flavobacteriia</taxon>
        <taxon>Flavobacteriales</taxon>
        <taxon>Flavobacteriaceae</taxon>
        <taxon>Flavobacterium</taxon>
    </lineage>
</organism>
<gene>
    <name evidence="2" type="ORF">J3S90_08225</name>
</gene>
<dbReference type="EMBL" id="JAGFBU010000002">
    <property type="protein sequence ID" value="MBP4141789.1"/>
    <property type="molecule type" value="Genomic_DNA"/>
</dbReference>
<feature type="compositionally biased region" description="Polar residues" evidence="1">
    <location>
        <begin position="1"/>
        <end position="20"/>
    </location>
</feature>
<dbReference type="RefSeq" id="WP_210645780.1">
    <property type="nucleotide sequence ID" value="NZ_JAGFBU010000002.1"/>
</dbReference>
<evidence type="ECO:0000256" key="1">
    <source>
        <dbReference type="SAM" id="MobiDB-lite"/>
    </source>
</evidence>
<proteinExistence type="predicted"/>